<keyword evidence="5" id="KW-1185">Reference proteome</keyword>
<dbReference type="GO" id="GO:0008270">
    <property type="term" value="F:zinc ion binding"/>
    <property type="evidence" value="ECO:0007669"/>
    <property type="project" value="InterPro"/>
</dbReference>
<sequence length="657" mass="72821">MSGSSLESWAVPRLARLLPLDEESLKQVISYSSSLSKDECAVHLRNLLDDSPAALEFISAFNSRRGQSGQQSSNSSNGQGGRSGQIPKKPAGTKSQRGALKPPPTARQPEGYGDTSGGYTKPQREENYMASSSAVARGASESISPGSSSRNPSPAPSQSKNRLPPSATGPMISEYLPNVRSKKVPKNFGQHNTAPSSSSNNTAQKKTGRTATSNNTTTTTTTTNNIADITSAIAALEILTSNPSKTQARKCNCNASIHPLFAPAPNCTSCGKIICALEGIQPCSFCGTPILSSEEVEDMIRELRSERGNEKMRAHNDSFRRDDHVPAVTRLSSESNQKLTAAKAHRDKLLSFQAHNAQRTRILDEAADFDIPTSSSTQWMTPAQRALALKKQQRMLRELEEQSKPEWEKKNVVMSLEVKKGKLVRTYEKAEQPRVEDTDPDAIAEEAVEDTTESPELSVGEGTFSNNPLLKGAGLVRPTWKPSGEGSDRPPVRRREQKQTWRRVQDDNDDNEQWILDGGLHGHKRKKKYAVVLITVGRAFDLALRSINLLVNYFFFFFFFSLFFFFFMSKRGKCNRFDRFLQRHSLLLPRRWANWGLFPSPSGRCDVNGRAQVIRDTKRHLLALQSQQDRNNEPISLAAWGFTSGRFPRVQPGRANP</sequence>
<feature type="domain" description="TRIP4/RQT4 C2HC5-type zinc finger" evidence="3">
    <location>
        <begin position="249"/>
        <end position="300"/>
    </location>
</feature>
<dbReference type="PANTHER" id="PTHR12963:SF4">
    <property type="entry name" value="ACTIVATING SIGNAL COINTEGRATOR 1"/>
    <property type="match status" value="1"/>
</dbReference>
<dbReference type="InterPro" id="IPR039128">
    <property type="entry name" value="TRIP4-like"/>
</dbReference>
<dbReference type="GeneID" id="9523544"/>
<comment type="caution">
    <text evidence="4">The sequence shown here is derived from an EMBL/GenBank/DDBJ whole genome shotgun (WGS) entry which is preliminary data.</text>
</comment>
<evidence type="ECO:0000313" key="5">
    <source>
        <dbReference type="Proteomes" id="UP000008866"/>
    </source>
</evidence>
<dbReference type="GO" id="GO:0045893">
    <property type="term" value="P:positive regulation of DNA-templated transcription"/>
    <property type="evidence" value="ECO:0007669"/>
    <property type="project" value="TreeGrafter"/>
</dbReference>
<proteinExistence type="predicted"/>
<gene>
    <name evidence="4" type="ORF">ARB_02000</name>
</gene>
<dbReference type="GO" id="GO:0005634">
    <property type="term" value="C:nucleus"/>
    <property type="evidence" value="ECO:0007669"/>
    <property type="project" value="InterPro"/>
</dbReference>
<dbReference type="GO" id="GO:0180022">
    <property type="term" value="C:RQC-trigger complex"/>
    <property type="evidence" value="ECO:0007669"/>
    <property type="project" value="InterPro"/>
</dbReference>
<feature type="compositionally biased region" description="Low complexity" evidence="1">
    <location>
        <begin position="63"/>
        <end position="77"/>
    </location>
</feature>
<dbReference type="GO" id="GO:0072344">
    <property type="term" value="P:rescue of stalled ribosome"/>
    <property type="evidence" value="ECO:0007669"/>
    <property type="project" value="InterPro"/>
</dbReference>
<feature type="compositionally biased region" description="Low complexity" evidence="1">
    <location>
        <begin position="210"/>
        <end position="221"/>
    </location>
</feature>
<feature type="region of interest" description="Disordered" evidence="1">
    <location>
        <begin position="475"/>
        <end position="505"/>
    </location>
</feature>
<dbReference type="Proteomes" id="UP000008866">
    <property type="component" value="Unassembled WGS sequence"/>
</dbReference>
<protein>
    <submittedName>
        <fullName evidence="4">Putative thyroid receptor interacting protein</fullName>
    </submittedName>
</protein>
<dbReference type="PANTHER" id="PTHR12963">
    <property type="entry name" value="THYROID RECEPTOR INTERACTING PROTEIN RELATED"/>
    <property type="match status" value="1"/>
</dbReference>
<feature type="region of interest" description="Disordered" evidence="1">
    <location>
        <begin position="63"/>
        <end position="221"/>
    </location>
</feature>
<keyword evidence="2" id="KW-1133">Transmembrane helix</keyword>
<evidence type="ECO:0000256" key="2">
    <source>
        <dbReference type="SAM" id="Phobius"/>
    </source>
</evidence>
<dbReference type="KEGG" id="abe:ARB_02000"/>
<evidence type="ECO:0000256" key="1">
    <source>
        <dbReference type="SAM" id="MobiDB-lite"/>
    </source>
</evidence>
<keyword evidence="2" id="KW-0472">Membrane</keyword>
<feature type="compositionally biased region" description="Low complexity" evidence="1">
    <location>
        <begin position="140"/>
        <end position="159"/>
    </location>
</feature>
<dbReference type="InterPro" id="IPR009349">
    <property type="entry name" value="TRIP4/RQT4_C2HC5_Znf"/>
</dbReference>
<dbReference type="HOGENOM" id="CLU_027500_0_0_1"/>
<reference evidence="5" key="1">
    <citation type="journal article" date="2011" name="Genome Biol.">
        <title>Comparative and functional genomics provide insights into the pathogenicity of dermatophytic fungi.</title>
        <authorList>
            <person name="Burmester A."/>
            <person name="Shelest E."/>
            <person name="Gloeckner G."/>
            <person name="Heddergott C."/>
            <person name="Schindler S."/>
            <person name="Staib P."/>
            <person name="Heidel A."/>
            <person name="Felder M."/>
            <person name="Petzold A."/>
            <person name="Szafranski K."/>
            <person name="Feuermann M."/>
            <person name="Pedruzzi I."/>
            <person name="Priebe S."/>
            <person name="Groth M."/>
            <person name="Winkler R."/>
            <person name="Li W."/>
            <person name="Kniemeyer O."/>
            <person name="Schroeckh V."/>
            <person name="Hertweck C."/>
            <person name="Hube B."/>
            <person name="White T.C."/>
            <person name="Platzer M."/>
            <person name="Guthke R."/>
            <person name="Heitman J."/>
            <person name="Woestemeyer J."/>
            <person name="Zipfel P.F."/>
            <person name="Monod M."/>
            <person name="Brakhage A.A."/>
        </authorList>
    </citation>
    <scope>NUCLEOTIDE SEQUENCE [LARGE SCALE GENOMIC DNA]</scope>
    <source>
        <strain evidence="5">ATCC MYA-4681 / CBS 112371</strain>
    </source>
</reference>
<evidence type="ECO:0000313" key="4">
    <source>
        <dbReference type="EMBL" id="EFE31131.1"/>
    </source>
</evidence>
<keyword evidence="2" id="KW-0812">Transmembrane</keyword>
<dbReference type="eggNOG" id="KOG2845">
    <property type="taxonomic scope" value="Eukaryota"/>
</dbReference>
<dbReference type="AlphaFoldDB" id="D4B0M4"/>
<dbReference type="Pfam" id="PF06221">
    <property type="entry name" value="zf-C2HC5"/>
    <property type="match status" value="1"/>
</dbReference>
<evidence type="ECO:0000259" key="3">
    <source>
        <dbReference type="Pfam" id="PF06221"/>
    </source>
</evidence>
<dbReference type="OMA" id="MWASPQE"/>
<dbReference type="RefSeq" id="XP_003011771.1">
    <property type="nucleotide sequence ID" value="XM_003011725.1"/>
</dbReference>
<dbReference type="EMBL" id="ABSU01000024">
    <property type="protein sequence ID" value="EFE31131.1"/>
    <property type="molecule type" value="Genomic_DNA"/>
</dbReference>
<dbReference type="STRING" id="663331.D4B0M4"/>
<accession>D4B0M4</accession>
<name>D4B0M4_ARTBC</name>
<feature type="transmembrane region" description="Helical" evidence="2">
    <location>
        <begin position="550"/>
        <end position="569"/>
    </location>
</feature>
<feature type="compositionally biased region" description="Basic and acidic residues" evidence="1">
    <location>
        <begin position="486"/>
        <end position="505"/>
    </location>
</feature>
<organism evidence="4 5">
    <name type="scientific">Arthroderma benhamiae (strain ATCC MYA-4681 / CBS 112371)</name>
    <name type="common">Trichophyton mentagrophytes</name>
    <dbReference type="NCBI Taxonomy" id="663331"/>
    <lineage>
        <taxon>Eukaryota</taxon>
        <taxon>Fungi</taxon>
        <taxon>Dikarya</taxon>
        <taxon>Ascomycota</taxon>
        <taxon>Pezizomycotina</taxon>
        <taxon>Eurotiomycetes</taxon>
        <taxon>Eurotiomycetidae</taxon>
        <taxon>Onygenales</taxon>
        <taxon>Arthrodermataceae</taxon>
        <taxon>Trichophyton</taxon>
    </lineage>
</organism>